<comment type="similarity">
    <text evidence="2">Belongs to the SdhE FAD assembly factor family.</text>
</comment>
<dbReference type="Pfam" id="PF03937">
    <property type="entry name" value="Sdh5"/>
    <property type="match status" value="1"/>
</dbReference>
<evidence type="ECO:0000256" key="1">
    <source>
        <dbReference type="ARBA" id="ARBA00004496"/>
    </source>
</evidence>
<keyword evidence="5" id="KW-0143">Chaperone</keyword>
<dbReference type="SUPFAM" id="SSF109910">
    <property type="entry name" value="YgfY-like"/>
    <property type="match status" value="1"/>
</dbReference>
<dbReference type="EMBL" id="CP018632">
    <property type="protein sequence ID" value="ASJ72374.1"/>
    <property type="molecule type" value="Genomic_DNA"/>
</dbReference>
<accession>A0A2Z2NZ14</accession>
<dbReference type="OrthoDB" id="9180899at2"/>
<dbReference type="Gene3D" id="1.10.150.250">
    <property type="entry name" value="Flavinator of succinate dehydrogenase"/>
    <property type="match status" value="1"/>
</dbReference>
<protein>
    <recommendedName>
        <fullName evidence="3">FAD assembly factor SdhE</fullName>
    </recommendedName>
</protein>
<dbReference type="PANTHER" id="PTHR39585">
    <property type="entry name" value="FAD ASSEMBLY FACTOR SDHE"/>
    <property type="match status" value="1"/>
</dbReference>
<organism evidence="6 7">
    <name type="scientific">Granulosicoccus antarcticus IMCC3135</name>
    <dbReference type="NCBI Taxonomy" id="1192854"/>
    <lineage>
        <taxon>Bacteria</taxon>
        <taxon>Pseudomonadati</taxon>
        <taxon>Pseudomonadota</taxon>
        <taxon>Gammaproteobacteria</taxon>
        <taxon>Chromatiales</taxon>
        <taxon>Granulosicoccaceae</taxon>
        <taxon>Granulosicoccus</taxon>
    </lineage>
</organism>
<dbReference type="PANTHER" id="PTHR39585:SF1">
    <property type="entry name" value="FAD ASSEMBLY FACTOR SDHE"/>
    <property type="match status" value="1"/>
</dbReference>
<sequence length="84" mass="9840">MNVEAEKLSKLRWRCRRGMRELDQAMRAYLDDHYVAASADEQALFEELQDLQDPDLFKLISGKAKEARYQIILDKMSFTLASRT</sequence>
<proteinExistence type="inferred from homology"/>
<keyword evidence="4" id="KW-0963">Cytoplasm</keyword>
<dbReference type="InterPro" id="IPR005631">
    <property type="entry name" value="SDH"/>
</dbReference>
<dbReference type="Proteomes" id="UP000250079">
    <property type="component" value="Chromosome"/>
</dbReference>
<dbReference type="GO" id="GO:0006105">
    <property type="term" value="P:succinate metabolic process"/>
    <property type="evidence" value="ECO:0007669"/>
    <property type="project" value="TreeGrafter"/>
</dbReference>
<name>A0A2Z2NZ14_9GAMM</name>
<dbReference type="InterPro" id="IPR050531">
    <property type="entry name" value="SdhE_FAD_assembly_factor"/>
</dbReference>
<reference evidence="6 7" key="1">
    <citation type="submission" date="2016-12" db="EMBL/GenBank/DDBJ databases">
        <authorList>
            <person name="Song W.-J."/>
            <person name="Kurnit D.M."/>
        </authorList>
    </citation>
    <scope>NUCLEOTIDE SEQUENCE [LARGE SCALE GENOMIC DNA]</scope>
    <source>
        <strain evidence="6 7">IMCC3135</strain>
    </source>
</reference>
<evidence type="ECO:0000256" key="4">
    <source>
        <dbReference type="ARBA" id="ARBA00022490"/>
    </source>
</evidence>
<evidence type="ECO:0000256" key="2">
    <source>
        <dbReference type="ARBA" id="ARBA00008571"/>
    </source>
</evidence>
<evidence type="ECO:0000313" key="7">
    <source>
        <dbReference type="Proteomes" id="UP000250079"/>
    </source>
</evidence>
<dbReference type="InterPro" id="IPR036714">
    <property type="entry name" value="SDH_sf"/>
</dbReference>
<dbReference type="GO" id="GO:0005737">
    <property type="term" value="C:cytoplasm"/>
    <property type="evidence" value="ECO:0007669"/>
    <property type="project" value="UniProtKB-SubCell"/>
</dbReference>
<gene>
    <name evidence="6" type="primary">cptB</name>
    <name evidence="6" type="ORF">IMCC3135_11420</name>
</gene>
<dbReference type="AlphaFoldDB" id="A0A2Z2NZ14"/>
<dbReference type="KEGG" id="gai:IMCC3135_11420"/>
<keyword evidence="7" id="KW-1185">Reference proteome</keyword>
<evidence type="ECO:0000313" key="6">
    <source>
        <dbReference type="EMBL" id="ASJ72374.1"/>
    </source>
</evidence>
<evidence type="ECO:0000256" key="5">
    <source>
        <dbReference type="ARBA" id="ARBA00023186"/>
    </source>
</evidence>
<dbReference type="RefSeq" id="WP_088917686.1">
    <property type="nucleotide sequence ID" value="NZ_CP018632.1"/>
</dbReference>
<evidence type="ECO:0000256" key="3">
    <source>
        <dbReference type="ARBA" id="ARBA00019418"/>
    </source>
</evidence>
<comment type="subcellular location">
    <subcellularLocation>
        <location evidence="1">Cytoplasm</location>
    </subcellularLocation>
</comment>